<reference evidence="4 5" key="1">
    <citation type="submission" date="2018-02" db="EMBL/GenBank/DDBJ databases">
        <title>The draft genome of Sphingobacterium sp. 5JN-11.</title>
        <authorList>
            <person name="Liu L."/>
            <person name="Li L."/>
            <person name="Liang L."/>
            <person name="Zhang X."/>
            <person name="Wang T."/>
        </authorList>
    </citation>
    <scope>NUCLEOTIDE SEQUENCE [LARGE SCALE GENOMIC DNA]</scope>
    <source>
        <strain evidence="4 5">5JN-11</strain>
    </source>
</reference>
<dbReference type="PANTHER" id="PTHR34580">
    <property type="match status" value="1"/>
</dbReference>
<comment type="caution">
    <text evidence="4">The sequence shown here is derived from an EMBL/GenBank/DDBJ whole genome shotgun (WGS) entry which is preliminary data.</text>
</comment>
<dbReference type="InterPro" id="IPR026881">
    <property type="entry name" value="WYL_dom"/>
</dbReference>
<keyword evidence="5" id="KW-1185">Reference proteome</keyword>
<dbReference type="InterPro" id="IPR001034">
    <property type="entry name" value="DeoR_HTH"/>
</dbReference>
<dbReference type="EMBL" id="PVBQ01000026">
    <property type="protein sequence ID" value="PRD44566.1"/>
    <property type="molecule type" value="Genomic_DNA"/>
</dbReference>
<evidence type="ECO:0000313" key="4">
    <source>
        <dbReference type="EMBL" id="PRD44566.1"/>
    </source>
</evidence>
<name>A0A2S9IVL2_9SPHI</name>
<dbReference type="AlphaFoldDB" id="A0A2S9IVL2"/>
<evidence type="ECO:0000313" key="5">
    <source>
        <dbReference type="Proteomes" id="UP000239711"/>
    </source>
</evidence>
<dbReference type="InterPro" id="IPR036390">
    <property type="entry name" value="WH_DNA-bd_sf"/>
</dbReference>
<dbReference type="Pfam" id="PF13280">
    <property type="entry name" value="WYL"/>
    <property type="match status" value="1"/>
</dbReference>
<dbReference type="OrthoDB" id="9815009at2"/>
<evidence type="ECO:0000259" key="3">
    <source>
        <dbReference type="PROSITE" id="PS51000"/>
    </source>
</evidence>
<dbReference type="PANTHER" id="PTHR34580:SF1">
    <property type="entry name" value="PROTEIN PAFC"/>
    <property type="match status" value="1"/>
</dbReference>
<feature type="domain" description="HTH deoR-type" evidence="3">
    <location>
        <begin position="6"/>
        <end position="61"/>
    </location>
</feature>
<dbReference type="InterPro" id="IPR028349">
    <property type="entry name" value="PafC-like"/>
</dbReference>
<dbReference type="RefSeq" id="WP_105718651.1">
    <property type="nucleotide sequence ID" value="NZ_PVBQ01000026.1"/>
</dbReference>
<protein>
    <submittedName>
        <fullName evidence="4">Transcriptional regulator</fullName>
    </submittedName>
</protein>
<keyword evidence="1" id="KW-0805">Transcription regulation</keyword>
<dbReference type="PIRSF" id="PIRSF016838">
    <property type="entry name" value="PafC"/>
    <property type="match status" value="1"/>
</dbReference>
<evidence type="ECO:0000256" key="2">
    <source>
        <dbReference type="ARBA" id="ARBA00023163"/>
    </source>
</evidence>
<dbReference type="InterPro" id="IPR013196">
    <property type="entry name" value="HTH_11"/>
</dbReference>
<dbReference type="Proteomes" id="UP000239711">
    <property type="component" value="Unassembled WGS sequence"/>
</dbReference>
<accession>A0A2S9IVL2</accession>
<dbReference type="InterPro" id="IPR051534">
    <property type="entry name" value="CBASS_pafABC_assoc_protein"/>
</dbReference>
<dbReference type="SUPFAM" id="SSF46785">
    <property type="entry name" value="Winged helix' DNA-binding domain"/>
    <property type="match status" value="1"/>
</dbReference>
<dbReference type="InterPro" id="IPR036388">
    <property type="entry name" value="WH-like_DNA-bd_sf"/>
</dbReference>
<dbReference type="GO" id="GO:0003700">
    <property type="term" value="F:DNA-binding transcription factor activity"/>
    <property type="evidence" value="ECO:0007669"/>
    <property type="project" value="InterPro"/>
</dbReference>
<gene>
    <name evidence="4" type="ORF">C5745_19285</name>
</gene>
<dbReference type="PROSITE" id="PS51000">
    <property type="entry name" value="HTH_DEOR_2"/>
    <property type="match status" value="1"/>
</dbReference>
<sequence length="314" mass="36787">MDITKRFNRIIAIYFQLQAKPIVKAQDLAEQFEVSQRTIYRDIKALEQAGIPIYGEAGTGYGLVEGYRLPPTKFSREEILTLAAAEKLMQKFVDPDLFRYFSSALNKIKAYLRYSDKLNVNLLEENMLMGSLSHRFNENVPSALSILFEGIAQHIVVNMEYQSSSSVTPIHRKIEPVGVFHQGNYWYFMAYCHVRSDYRQFRIDRIQKIQLTSTPFTKKHKPLAYYLVKEDSGPTTTIRICVPLQYARYMEWERSYYGFLSEEITDSGVIMTFECKNMEHEFARWYLMFADEAKILEPDELKDRVRELLSNIHV</sequence>
<dbReference type="Pfam" id="PF25583">
    <property type="entry name" value="WCX"/>
    <property type="match status" value="1"/>
</dbReference>
<dbReference type="InterPro" id="IPR057727">
    <property type="entry name" value="WCX_dom"/>
</dbReference>
<dbReference type="Gene3D" id="1.10.10.10">
    <property type="entry name" value="Winged helix-like DNA-binding domain superfamily/Winged helix DNA-binding domain"/>
    <property type="match status" value="1"/>
</dbReference>
<evidence type="ECO:0000256" key="1">
    <source>
        <dbReference type="ARBA" id="ARBA00023015"/>
    </source>
</evidence>
<organism evidence="4 5">
    <name type="scientific">Sphingobacterium haloxyli</name>
    <dbReference type="NCBI Taxonomy" id="2100533"/>
    <lineage>
        <taxon>Bacteria</taxon>
        <taxon>Pseudomonadati</taxon>
        <taxon>Bacteroidota</taxon>
        <taxon>Sphingobacteriia</taxon>
        <taxon>Sphingobacteriales</taxon>
        <taxon>Sphingobacteriaceae</taxon>
        <taxon>Sphingobacterium</taxon>
    </lineage>
</organism>
<dbReference type="Pfam" id="PF08279">
    <property type="entry name" value="HTH_11"/>
    <property type="match status" value="1"/>
</dbReference>
<proteinExistence type="predicted"/>
<dbReference type="PROSITE" id="PS52050">
    <property type="entry name" value="WYL"/>
    <property type="match status" value="1"/>
</dbReference>
<keyword evidence="2" id="KW-0804">Transcription</keyword>